<dbReference type="PANTHER" id="PTHR47099:SF1">
    <property type="entry name" value="METHYLCOBAMIDE:COM METHYLTRANSFERASE MTBA"/>
    <property type="match status" value="1"/>
</dbReference>
<dbReference type="InterPro" id="IPR052024">
    <property type="entry name" value="Methanogen_methyltrans"/>
</dbReference>
<dbReference type="GO" id="GO:0006779">
    <property type="term" value="P:porphyrin-containing compound biosynthetic process"/>
    <property type="evidence" value="ECO:0007669"/>
    <property type="project" value="InterPro"/>
</dbReference>
<dbReference type="PANTHER" id="PTHR47099">
    <property type="entry name" value="METHYLCOBAMIDE:COM METHYLTRANSFERASE MTBA"/>
    <property type="match status" value="1"/>
</dbReference>
<comment type="caution">
    <text evidence="2">The sequence shown here is derived from an EMBL/GenBank/DDBJ whole genome shotgun (WGS) entry which is preliminary data.</text>
</comment>
<dbReference type="Pfam" id="PF01208">
    <property type="entry name" value="URO-D"/>
    <property type="match status" value="1"/>
</dbReference>
<feature type="domain" description="Uroporphyrinogen decarboxylase (URO-D)" evidence="1">
    <location>
        <begin position="7"/>
        <end position="180"/>
    </location>
</feature>
<dbReference type="AlphaFoldDB" id="X0W4S1"/>
<name>X0W4S1_9ZZZZ</name>
<dbReference type="GO" id="GO:0004853">
    <property type="term" value="F:uroporphyrinogen decarboxylase activity"/>
    <property type="evidence" value="ECO:0007669"/>
    <property type="project" value="InterPro"/>
</dbReference>
<dbReference type="SUPFAM" id="SSF51726">
    <property type="entry name" value="UROD/MetE-like"/>
    <property type="match status" value="1"/>
</dbReference>
<dbReference type="InterPro" id="IPR038071">
    <property type="entry name" value="UROD/MetE-like_sf"/>
</dbReference>
<dbReference type="EMBL" id="BARS01037405">
    <property type="protein sequence ID" value="GAG25869.1"/>
    <property type="molecule type" value="Genomic_DNA"/>
</dbReference>
<evidence type="ECO:0000313" key="2">
    <source>
        <dbReference type="EMBL" id="GAG25869.1"/>
    </source>
</evidence>
<dbReference type="Gene3D" id="3.20.20.210">
    <property type="match status" value="1"/>
</dbReference>
<evidence type="ECO:0000259" key="1">
    <source>
        <dbReference type="Pfam" id="PF01208"/>
    </source>
</evidence>
<protein>
    <recommendedName>
        <fullName evidence="1">Uroporphyrinogen decarboxylase (URO-D) domain-containing protein</fullName>
    </recommendedName>
</protein>
<organism evidence="2">
    <name type="scientific">marine sediment metagenome</name>
    <dbReference type="NCBI Taxonomy" id="412755"/>
    <lineage>
        <taxon>unclassified sequences</taxon>
        <taxon>metagenomes</taxon>
        <taxon>ecological metagenomes</taxon>
    </lineage>
</organism>
<dbReference type="InterPro" id="IPR000257">
    <property type="entry name" value="Uroporphyrinogen_deCOase"/>
</dbReference>
<gene>
    <name evidence="2" type="ORF">S01H1_57362</name>
</gene>
<feature type="non-terminal residue" evidence="2">
    <location>
        <position position="185"/>
    </location>
</feature>
<reference evidence="2" key="1">
    <citation type="journal article" date="2014" name="Front. Microbiol.">
        <title>High frequency of phylogenetically diverse reductive dehalogenase-homologous genes in deep subseafloor sedimentary metagenomes.</title>
        <authorList>
            <person name="Kawai M."/>
            <person name="Futagami T."/>
            <person name="Toyoda A."/>
            <person name="Takaki Y."/>
            <person name="Nishi S."/>
            <person name="Hori S."/>
            <person name="Arai W."/>
            <person name="Tsubouchi T."/>
            <person name="Morono Y."/>
            <person name="Uchiyama I."/>
            <person name="Ito T."/>
            <person name="Fujiyama A."/>
            <person name="Inagaki F."/>
            <person name="Takami H."/>
        </authorList>
    </citation>
    <scope>NUCLEOTIDE SEQUENCE</scope>
    <source>
        <strain evidence="2">Expedition CK06-06</strain>
    </source>
</reference>
<proteinExistence type="predicted"/>
<sequence>MQFSPSVYEHAARVIGKTPWEVSRSSVLLFQGHAEAFRLYRHCPVVVGIDIYNLEAEAYGATVDRPGGNGIPAIIEHPYSTTKELMSLKPFDPETDGRIPMVIEAAKRVASECPGGVAAGEADVRVPLAGPFSIATNLMGFENLLCEILTAPDAVRDALHYLVDGQIRFCKEIVRQGLDIAFFES</sequence>
<accession>X0W4S1</accession>